<name>A0ACC3SDI1_9PEZI</name>
<protein>
    <submittedName>
        <fullName evidence="1">Uncharacterized protein</fullName>
    </submittedName>
</protein>
<proteinExistence type="predicted"/>
<comment type="caution">
    <text evidence="1">The sequence shown here is derived from an EMBL/GenBank/DDBJ whole genome shotgun (WGS) entry which is preliminary data.</text>
</comment>
<accession>A0ACC3SDI1</accession>
<organism evidence="1 2">
    <name type="scientific">Zalaria obscura</name>
    <dbReference type="NCBI Taxonomy" id="2024903"/>
    <lineage>
        <taxon>Eukaryota</taxon>
        <taxon>Fungi</taxon>
        <taxon>Dikarya</taxon>
        <taxon>Ascomycota</taxon>
        <taxon>Pezizomycotina</taxon>
        <taxon>Dothideomycetes</taxon>
        <taxon>Dothideomycetidae</taxon>
        <taxon>Dothideales</taxon>
        <taxon>Zalariaceae</taxon>
        <taxon>Zalaria</taxon>
    </lineage>
</organism>
<keyword evidence="2" id="KW-1185">Reference proteome</keyword>
<evidence type="ECO:0000313" key="1">
    <source>
        <dbReference type="EMBL" id="KAK8209113.1"/>
    </source>
</evidence>
<gene>
    <name evidence="1" type="ORF">M8818_003808</name>
</gene>
<sequence>MFTRKEPTTQLPESKVYHFTLLFPPPLCICYFTTLLFAPQQETGLERLSVYRYCFLRPSFPQSLRITQHIVLEMDTEEYEEETTTTEYGSPYSGVVDLVLAPGSPAEMRVLPAENWDGWEGPRPTFYPIPAQALMQQPFSILREMFYIYQNEYMWLSDTHALVPLWVHRGVEILQTVMERRYPNGIPKSQSTTRRSKAITSQSTELDANAKLLIEQGLSRNQSAFQQQLEQMNQKHEQQLAAQRAESERREREAQQDRERLSRQMNDMSLSAARAEAEAKNKQQMDALIRSQENQLRELRETAPQQAPAPAVMQAPPQPQLQYPPQQYWDQPSFRSRGGFNNFGPTTTTQRSYRRATRGPQGLAMIEETSSSSGDGSWGTSNLGARRLGNSSFGSGPGSSFGAAEPLGVRAGRLGDSSFGSSSTGPSRESPETGFVVEELDDEEPSNTPEKKKPLEIEAPPTPASVSRQTQEASPDSFVRSSIFSPSTSRPNSYWHHGT</sequence>
<reference evidence="1" key="1">
    <citation type="submission" date="2024-02" db="EMBL/GenBank/DDBJ databases">
        <title>Metagenome Assembled Genome of Zalaria obscura JY119.</title>
        <authorList>
            <person name="Vighnesh L."/>
            <person name="Jagadeeshwari U."/>
            <person name="Venkata Ramana C."/>
            <person name="Sasikala C."/>
        </authorList>
    </citation>
    <scope>NUCLEOTIDE SEQUENCE</scope>
    <source>
        <strain evidence="1">JY119</strain>
    </source>
</reference>
<dbReference type="Proteomes" id="UP001320706">
    <property type="component" value="Unassembled WGS sequence"/>
</dbReference>
<dbReference type="EMBL" id="JAMKPW020000017">
    <property type="protein sequence ID" value="KAK8209113.1"/>
    <property type="molecule type" value="Genomic_DNA"/>
</dbReference>
<evidence type="ECO:0000313" key="2">
    <source>
        <dbReference type="Proteomes" id="UP001320706"/>
    </source>
</evidence>